<evidence type="ECO:0000313" key="11">
    <source>
        <dbReference type="Proteomes" id="UP000809621"/>
    </source>
</evidence>
<evidence type="ECO:0000256" key="2">
    <source>
        <dbReference type="ARBA" id="ARBA00022475"/>
    </source>
</evidence>
<dbReference type="PANTHER" id="PTHR42781:SF1">
    <property type="entry name" value="THIAMINE IMPORT ATP-BINDING PROTEIN THIQ"/>
    <property type="match status" value="1"/>
</dbReference>
<dbReference type="InterPro" id="IPR003439">
    <property type="entry name" value="ABC_transporter-like_ATP-bd"/>
</dbReference>
<dbReference type="Proteomes" id="UP000809621">
    <property type="component" value="Unassembled WGS sequence"/>
</dbReference>
<keyword evidence="7" id="KW-0472">Membrane</keyword>
<evidence type="ECO:0000259" key="9">
    <source>
        <dbReference type="PROSITE" id="PS50893"/>
    </source>
</evidence>
<evidence type="ECO:0000256" key="7">
    <source>
        <dbReference type="ARBA" id="ARBA00023136"/>
    </source>
</evidence>
<comment type="caution">
    <text evidence="10">The sequence shown here is derived from an EMBL/GenBank/DDBJ whole genome shotgun (WGS) entry which is preliminary data.</text>
</comment>
<name>A0ABS2HL93_9VIBR</name>
<dbReference type="NCBIfam" id="TIGR01277">
    <property type="entry name" value="thiQ"/>
    <property type="match status" value="1"/>
</dbReference>
<dbReference type="PANTHER" id="PTHR42781">
    <property type="entry name" value="SPERMIDINE/PUTRESCINE IMPORT ATP-BINDING PROTEIN POTA"/>
    <property type="match status" value="1"/>
</dbReference>
<organism evidence="10 11">
    <name type="scientific">Vibrio ulleungensis</name>
    <dbReference type="NCBI Taxonomy" id="2807619"/>
    <lineage>
        <taxon>Bacteria</taxon>
        <taxon>Pseudomonadati</taxon>
        <taxon>Pseudomonadota</taxon>
        <taxon>Gammaproteobacteria</taxon>
        <taxon>Vibrionales</taxon>
        <taxon>Vibrionaceae</taxon>
        <taxon>Vibrio</taxon>
    </lineage>
</organism>
<feature type="compositionally biased region" description="Polar residues" evidence="8">
    <location>
        <begin position="1"/>
        <end position="16"/>
    </location>
</feature>
<sequence>MTSHLSKNTPTLSTEPQGLEPRLDSRRDVTKEHALVIERLSFEYSDQCFEFTLEVDQGDTLALIGPSGAGKSTLLHMIAGLTPPSAGQLAFDGKSLISLAPYQRPISMLFQDNNLFSHLTVEQNIGLAVNPSLKLTEAEKQVVRQVASDVGLAGKLNQMPLALSGGQRQRVALARCCAQRKPLWLLDEPFSALDPELRLEMLSLVKQLANQHNLTVIMVTHQVSDALRIADSFGYVEQGNLCYSGSIEQLKQLKESSTMRSTQSLERFLASSS</sequence>
<dbReference type="InterPro" id="IPR027417">
    <property type="entry name" value="P-loop_NTPase"/>
</dbReference>
<evidence type="ECO:0000256" key="4">
    <source>
        <dbReference type="ARBA" id="ARBA00022741"/>
    </source>
</evidence>
<evidence type="ECO:0000313" key="10">
    <source>
        <dbReference type="EMBL" id="MBM7037342.1"/>
    </source>
</evidence>
<dbReference type="Pfam" id="PF00005">
    <property type="entry name" value="ABC_tran"/>
    <property type="match status" value="1"/>
</dbReference>
<reference evidence="10 11" key="1">
    <citation type="submission" date="2021-02" db="EMBL/GenBank/DDBJ databases">
        <authorList>
            <person name="Park J.-S."/>
        </authorList>
    </citation>
    <scope>NUCLEOTIDE SEQUENCE [LARGE SCALE GENOMIC DNA]</scope>
    <source>
        <strain evidence="10 11">188UL20-2</strain>
    </source>
</reference>
<feature type="region of interest" description="Disordered" evidence="8">
    <location>
        <begin position="1"/>
        <end position="25"/>
    </location>
</feature>
<dbReference type="EMBL" id="JAFEUM010000005">
    <property type="protein sequence ID" value="MBM7037342.1"/>
    <property type="molecule type" value="Genomic_DNA"/>
</dbReference>
<dbReference type="InterPro" id="IPR050093">
    <property type="entry name" value="ABC_SmlMolc_Importer"/>
</dbReference>
<dbReference type="Gene3D" id="3.40.50.300">
    <property type="entry name" value="P-loop containing nucleotide triphosphate hydrolases"/>
    <property type="match status" value="1"/>
</dbReference>
<dbReference type="InterPro" id="IPR005968">
    <property type="entry name" value="Thiamine_ABC_ThiQ"/>
</dbReference>
<evidence type="ECO:0000256" key="6">
    <source>
        <dbReference type="ARBA" id="ARBA00022967"/>
    </source>
</evidence>
<evidence type="ECO:0000256" key="5">
    <source>
        <dbReference type="ARBA" id="ARBA00022840"/>
    </source>
</evidence>
<evidence type="ECO:0000256" key="3">
    <source>
        <dbReference type="ARBA" id="ARBA00022519"/>
    </source>
</evidence>
<protein>
    <submittedName>
        <fullName evidence="10">Thiamine ABC transporter ATP-binding protein</fullName>
    </submittedName>
</protein>
<keyword evidence="3" id="KW-0997">Cell inner membrane</keyword>
<keyword evidence="6" id="KW-1278">Translocase</keyword>
<dbReference type="InterPro" id="IPR003593">
    <property type="entry name" value="AAA+_ATPase"/>
</dbReference>
<keyword evidence="1" id="KW-0813">Transport</keyword>
<keyword evidence="4" id="KW-0547">Nucleotide-binding</keyword>
<dbReference type="RefSeq" id="WP_205158882.1">
    <property type="nucleotide sequence ID" value="NZ_JAFEUM010000005.1"/>
</dbReference>
<evidence type="ECO:0000256" key="8">
    <source>
        <dbReference type="SAM" id="MobiDB-lite"/>
    </source>
</evidence>
<feature type="domain" description="ABC transporter" evidence="9">
    <location>
        <begin position="24"/>
        <end position="263"/>
    </location>
</feature>
<dbReference type="SMART" id="SM00382">
    <property type="entry name" value="AAA"/>
    <property type="match status" value="1"/>
</dbReference>
<proteinExistence type="predicted"/>
<keyword evidence="2" id="KW-1003">Cell membrane</keyword>
<gene>
    <name evidence="10" type="primary">thiQ</name>
    <name evidence="10" type="ORF">JQC93_13085</name>
</gene>
<dbReference type="SUPFAM" id="SSF52540">
    <property type="entry name" value="P-loop containing nucleoside triphosphate hydrolases"/>
    <property type="match status" value="1"/>
</dbReference>
<keyword evidence="11" id="KW-1185">Reference proteome</keyword>
<accession>A0ABS2HL93</accession>
<evidence type="ECO:0000256" key="1">
    <source>
        <dbReference type="ARBA" id="ARBA00022448"/>
    </source>
</evidence>
<dbReference type="GO" id="GO:0005524">
    <property type="term" value="F:ATP binding"/>
    <property type="evidence" value="ECO:0007669"/>
    <property type="project" value="UniProtKB-KW"/>
</dbReference>
<dbReference type="PROSITE" id="PS50893">
    <property type="entry name" value="ABC_TRANSPORTER_2"/>
    <property type="match status" value="1"/>
</dbReference>
<keyword evidence="5 10" id="KW-0067">ATP-binding</keyword>